<evidence type="ECO:0000313" key="3">
    <source>
        <dbReference type="Proteomes" id="UP000199312"/>
    </source>
</evidence>
<proteinExistence type="predicted"/>
<reference evidence="3" key="1">
    <citation type="submission" date="2016-10" db="EMBL/GenBank/DDBJ databases">
        <authorList>
            <person name="Varghese N."/>
            <person name="Submissions S."/>
        </authorList>
    </citation>
    <scope>NUCLEOTIDE SEQUENCE [LARGE SCALE GENOMIC DNA]</scope>
    <source>
        <strain evidence="3">DSM 24450</strain>
    </source>
</reference>
<feature type="chain" id="PRO_5011470862" description="Lipoprotein" evidence="1">
    <location>
        <begin position="26"/>
        <end position="155"/>
    </location>
</feature>
<dbReference type="RefSeq" id="WP_090223471.1">
    <property type="nucleotide sequence ID" value="NZ_FOZP01000002.1"/>
</dbReference>
<dbReference type="EMBL" id="FOZP01000002">
    <property type="protein sequence ID" value="SFS39938.1"/>
    <property type="molecule type" value="Genomic_DNA"/>
</dbReference>
<keyword evidence="1" id="KW-0732">Signal</keyword>
<gene>
    <name evidence="2" type="ORF">SAMN04488006_1064</name>
</gene>
<accession>A0A1I6PIM5</accession>
<feature type="signal peptide" evidence="1">
    <location>
        <begin position="1"/>
        <end position="25"/>
    </location>
</feature>
<keyword evidence="3" id="KW-1185">Reference proteome</keyword>
<dbReference type="Proteomes" id="UP000199312">
    <property type="component" value="Unassembled WGS sequence"/>
</dbReference>
<evidence type="ECO:0008006" key="4">
    <source>
        <dbReference type="Google" id="ProtNLM"/>
    </source>
</evidence>
<dbReference type="PROSITE" id="PS51257">
    <property type="entry name" value="PROKAR_LIPOPROTEIN"/>
    <property type="match status" value="1"/>
</dbReference>
<evidence type="ECO:0000313" key="2">
    <source>
        <dbReference type="EMBL" id="SFS39938.1"/>
    </source>
</evidence>
<protein>
    <recommendedName>
        <fullName evidence="4">Lipoprotein</fullName>
    </recommendedName>
</protein>
<dbReference type="OrthoDB" id="1364277at2"/>
<dbReference type="STRING" id="593133.SAMN04488006_1064"/>
<sequence length="155" mass="17344">MKKIIPLSIIALILLSFSCCKSSKAQTSNLVSSTKHFSVVNAYYTNWVGGQPGIKGLTIKVFIDNPTITLDSLYFRNKQTALKQDLIGNNKPFICSTTTSKSPDFILSDDPKKEYGNQAPNIVNNIPFQLKANEAVVSYNFNNTKFYKKIILKKQ</sequence>
<dbReference type="AlphaFoldDB" id="A0A1I6PIM5"/>
<organism evidence="2 3">
    <name type="scientific">Lutibacter maritimus</name>
    <dbReference type="NCBI Taxonomy" id="593133"/>
    <lineage>
        <taxon>Bacteria</taxon>
        <taxon>Pseudomonadati</taxon>
        <taxon>Bacteroidota</taxon>
        <taxon>Flavobacteriia</taxon>
        <taxon>Flavobacteriales</taxon>
        <taxon>Flavobacteriaceae</taxon>
        <taxon>Lutibacter</taxon>
    </lineage>
</organism>
<evidence type="ECO:0000256" key="1">
    <source>
        <dbReference type="SAM" id="SignalP"/>
    </source>
</evidence>
<name>A0A1I6PIM5_9FLAO</name>